<organism evidence="2 3">
    <name type="scientific">Ustilago bromivora</name>
    <dbReference type="NCBI Taxonomy" id="307758"/>
    <lineage>
        <taxon>Eukaryota</taxon>
        <taxon>Fungi</taxon>
        <taxon>Dikarya</taxon>
        <taxon>Basidiomycota</taxon>
        <taxon>Ustilaginomycotina</taxon>
        <taxon>Ustilaginomycetes</taxon>
        <taxon>Ustilaginales</taxon>
        <taxon>Ustilaginaceae</taxon>
        <taxon>Ustilago</taxon>
    </lineage>
</organism>
<reference evidence="3" key="1">
    <citation type="submission" date="2016-04" db="EMBL/GenBank/DDBJ databases">
        <authorList>
            <person name="Guldener U."/>
            <person name="Guldener U."/>
        </authorList>
    </citation>
    <scope>NUCLEOTIDE SEQUENCE [LARGE SCALE GENOMIC DNA]</scope>
    <source>
        <strain evidence="3">UB2112</strain>
    </source>
</reference>
<keyword evidence="1" id="KW-0249">Electron transport</keyword>
<dbReference type="Gene3D" id="3.40.30.10">
    <property type="entry name" value="Glutaredoxin"/>
    <property type="match status" value="1"/>
</dbReference>
<gene>
    <name evidence="2" type="ORF">UBRO_10008</name>
</gene>
<dbReference type="Pfam" id="PF05768">
    <property type="entry name" value="Glrx-like"/>
    <property type="match status" value="1"/>
</dbReference>
<evidence type="ECO:0000256" key="1">
    <source>
        <dbReference type="RuleBase" id="RU363082"/>
    </source>
</evidence>
<dbReference type="Proteomes" id="UP000179920">
    <property type="component" value="Chromosome VII"/>
</dbReference>
<dbReference type="InterPro" id="IPR036249">
    <property type="entry name" value="Thioredoxin-like_sf"/>
</dbReference>
<comment type="similarity">
    <text evidence="1">Belongs to the glutaredoxin family.</text>
</comment>
<evidence type="ECO:0000313" key="3">
    <source>
        <dbReference type="Proteomes" id="UP000179920"/>
    </source>
</evidence>
<keyword evidence="1" id="KW-0813">Transport</keyword>
<proteinExistence type="inferred from homology"/>
<dbReference type="EMBL" id="LT558123">
    <property type="protein sequence ID" value="SAM82170.1"/>
    <property type="molecule type" value="Genomic_DNA"/>
</dbReference>
<dbReference type="AlphaFoldDB" id="A0A1K0HD09"/>
<protein>
    <recommendedName>
        <fullName evidence="1">Glutaredoxin-like protein</fullName>
    </recommendedName>
</protein>
<dbReference type="OrthoDB" id="429967at2759"/>
<dbReference type="PANTHER" id="PTHR33558:SF1">
    <property type="entry name" value="GLUTAREDOXIN-LIKE PROTEIN C5ORF63 HOMOLOG"/>
    <property type="match status" value="1"/>
</dbReference>
<dbReference type="SUPFAM" id="SSF52833">
    <property type="entry name" value="Thioredoxin-like"/>
    <property type="match status" value="1"/>
</dbReference>
<sequence length="88" mass="10584">MYTGTDCSLCNLMKQQIEIASQSMPQIQLCTYNIRDDCLAEVHVWRRKYQYDIPVLHLGDREIFRHRVSAEDLVKRLRQELDERKDKE</sequence>
<accession>A0A1K0HD09</accession>
<dbReference type="PANTHER" id="PTHR33558">
    <property type="entry name" value="GLUTAREDOXIN-LIKE PROTEIN C5ORF63 HOMOLOG"/>
    <property type="match status" value="1"/>
</dbReference>
<evidence type="ECO:0000313" key="2">
    <source>
        <dbReference type="EMBL" id="SAM82170.1"/>
    </source>
</evidence>
<dbReference type="InterPro" id="IPR052565">
    <property type="entry name" value="Glutaredoxin-like_YDR286C"/>
</dbReference>
<dbReference type="InterPro" id="IPR008554">
    <property type="entry name" value="Glutaredoxin-like"/>
</dbReference>
<name>A0A1K0HD09_9BASI</name>